<reference evidence="2" key="1">
    <citation type="journal article" date="2020" name="New Phytol.">
        <title>Comparative genomics reveals dynamic genome evolution in host specialist ectomycorrhizal fungi.</title>
        <authorList>
            <person name="Lofgren L.A."/>
            <person name="Nguyen N.H."/>
            <person name="Vilgalys R."/>
            <person name="Ruytinx J."/>
            <person name="Liao H.L."/>
            <person name="Branco S."/>
            <person name="Kuo A."/>
            <person name="LaButti K."/>
            <person name="Lipzen A."/>
            <person name="Andreopoulos W."/>
            <person name="Pangilinan J."/>
            <person name="Riley R."/>
            <person name="Hundley H."/>
            <person name="Na H."/>
            <person name="Barry K."/>
            <person name="Grigoriev I.V."/>
            <person name="Stajich J.E."/>
            <person name="Kennedy P.G."/>
        </authorList>
    </citation>
    <scope>NUCLEOTIDE SEQUENCE</scope>
    <source>
        <strain evidence="2">DOB743</strain>
    </source>
</reference>
<gene>
    <name evidence="2" type="ORF">EV702DRAFT_1202510</name>
</gene>
<evidence type="ECO:0000313" key="2">
    <source>
        <dbReference type="EMBL" id="KAG1770329.1"/>
    </source>
</evidence>
<dbReference type="EMBL" id="JABBWD010000066">
    <property type="protein sequence ID" value="KAG1770329.1"/>
    <property type="molecule type" value="Genomic_DNA"/>
</dbReference>
<comment type="caution">
    <text evidence="2">The sequence shown here is derived from an EMBL/GenBank/DDBJ whole genome shotgun (WGS) entry which is preliminary data.</text>
</comment>
<proteinExistence type="predicted"/>
<protein>
    <submittedName>
        <fullName evidence="2">Uncharacterized protein</fullName>
    </submittedName>
</protein>
<evidence type="ECO:0000256" key="1">
    <source>
        <dbReference type="SAM" id="MobiDB-lite"/>
    </source>
</evidence>
<feature type="compositionally biased region" description="Low complexity" evidence="1">
    <location>
        <begin position="24"/>
        <end position="40"/>
    </location>
</feature>
<name>A0A9P7CYD3_9AGAM</name>
<sequence>MLPPPVQDFLDISSDPDLDGYQADTSINTNDSNDSTRSSTPVMTLSDDFLLDPANWTSDPLRARLMRLRDLLQQE</sequence>
<dbReference type="OrthoDB" id="2688792at2759"/>
<accession>A0A9P7CYD3</accession>
<keyword evidence="3" id="KW-1185">Reference proteome</keyword>
<organism evidence="2 3">
    <name type="scientific">Suillus placidus</name>
    <dbReference type="NCBI Taxonomy" id="48579"/>
    <lineage>
        <taxon>Eukaryota</taxon>
        <taxon>Fungi</taxon>
        <taxon>Dikarya</taxon>
        <taxon>Basidiomycota</taxon>
        <taxon>Agaricomycotina</taxon>
        <taxon>Agaricomycetes</taxon>
        <taxon>Agaricomycetidae</taxon>
        <taxon>Boletales</taxon>
        <taxon>Suillineae</taxon>
        <taxon>Suillaceae</taxon>
        <taxon>Suillus</taxon>
    </lineage>
</organism>
<evidence type="ECO:0000313" key="3">
    <source>
        <dbReference type="Proteomes" id="UP000714275"/>
    </source>
</evidence>
<dbReference type="AlphaFoldDB" id="A0A9P7CYD3"/>
<feature type="region of interest" description="Disordered" evidence="1">
    <location>
        <begin position="1"/>
        <end position="40"/>
    </location>
</feature>
<dbReference type="Proteomes" id="UP000714275">
    <property type="component" value="Unassembled WGS sequence"/>
</dbReference>